<gene>
    <name evidence="1" type="ORF">ACE1CA_28945</name>
</gene>
<protein>
    <submittedName>
        <fullName evidence="1">Uncharacterized protein</fullName>
    </submittedName>
</protein>
<evidence type="ECO:0000313" key="2">
    <source>
        <dbReference type="Proteomes" id="UP001576780"/>
    </source>
</evidence>
<dbReference type="EMBL" id="JBHFNT010000254">
    <property type="protein sequence ID" value="MFB2838536.1"/>
    <property type="molecule type" value="Genomic_DNA"/>
</dbReference>
<proteinExistence type="predicted"/>
<sequence>MEPDKEFEKTIDAINELHKGERTVLAWKIGEQISKLYNLSKQKSRNKFFKSIAEKIPYSEDVAKKYYEIYNIFSLEVIKAVKSILLGHLYELIKMPKEERELFLRALILVENNEYIKKQNLNLTDYYQVNHITIINNLRSHYSSKFQTPEQIEAYIVNELIAPQVREKLDKGKLKNKKQGNLIKTNKFPPLLHPYEPTQEHDFLGFFCTIFYLIANKEFKFTLKRETMYFYRIITIQKPFPDMEIECVRCDKNGKEIGGYPLSVELEYESREYLEHKHHRDPNKSCEMIICWNNNWGNEKPYVHILSIKELLETGEMKLHL</sequence>
<name>A0ABV4WTW7_9CYAN</name>
<dbReference type="Proteomes" id="UP001576780">
    <property type="component" value="Unassembled WGS sequence"/>
</dbReference>
<organism evidence="1 2">
    <name type="scientific">Floridaenema evergladense BLCC-F167</name>
    <dbReference type="NCBI Taxonomy" id="3153639"/>
    <lineage>
        <taxon>Bacteria</taxon>
        <taxon>Bacillati</taxon>
        <taxon>Cyanobacteriota</taxon>
        <taxon>Cyanophyceae</taxon>
        <taxon>Oscillatoriophycideae</taxon>
        <taxon>Aerosakkonematales</taxon>
        <taxon>Aerosakkonemataceae</taxon>
        <taxon>Floridanema</taxon>
        <taxon>Floridanema evergladense</taxon>
    </lineage>
</organism>
<evidence type="ECO:0000313" key="1">
    <source>
        <dbReference type="EMBL" id="MFB2838536.1"/>
    </source>
</evidence>
<accession>A0ABV4WTW7</accession>
<comment type="caution">
    <text evidence="1">The sequence shown here is derived from an EMBL/GenBank/DDBJ whole genome shotgun (WGS) entry which is preliminary data.</text>
</comment>
<reference evidence="1 2" key="1">
    <citation type="submission" date="2024-09" db="EMBL/GenBank/DDBJ databases">
        <title>Floridaenema gen nov. (Aerosakkonemataceae, Aerosakkonematales ord. nov., Cyanobacteria) from benthic tropical and subtropical fresh waters, with the description of four new species.</title>
        <authorList>
            <person name="Moretto J.A."/>
            <person name="Berthold D.E."/>
            <person name="Lefler F.W."/>
            <person name="Huang I.-S."/>
            <person name="Laughinghouse H. IV."/>
        </authorList>
    </citation>
    <scope>NUCLEOTIDE SEQUENCE [LARGE SCALE GENOMIC DNA]</scope>
    <source>
        <strain evidence="1 2">BLCC-F167</strain>
    </source>
</reference>
<keyword evidence="2" id="KW-1185">Reference proteome</keyword>
<dbReference type="RefSeq" id="WP_413280846.1">
    <property type="nucleotide sequence ID" value="NZ_JBHFNT010000254.1"/>
</dbReference>